<dbReference type="InParanoid" id="A0A0V1BD43"/>
<keyword evidence="1" id="KW-0732">Signal</keyword>
<protein>
    <submittedName>
        <fullName evidence="5">Neural/ectodermal development factor IMP-L2</fullName>
    </submittedName>
</protein>
<dbReference type="InterPro" id="IPR003598">
    <property type="entry name" value="Ig_sub2"/>
</dbReference>
<dbReference type="InterPro" id="IPR013098">
    <property type="entry name" value="Ig_I-set"/>
</dbReference>
<dbReference type="GO" id="GO:0008046">
    <property type="term" value="F:axon guidance receptor activity"/>
    <property type="evidence" value="ECO:0007669"/>
    <property type="project" value="TreeGrafter"/>
</dbReference>
<feature type="domain" description="Ig-like" evidence="4">
    <location>
        <begin position="154"/>
        <end position="259"/>
    </location>
</feature>
<accession>A0A0V1BD43</accession>
<name>A0A0V1BD43_TRISP</name>
<dbReference type="Pfam" id="PF13927">
    <property type="entry name" value="Ig_3"/>
    <property type="match status" value="1"/>
</dbReference>
<evidence type="ECO:0000259" key="4">
    <source>
        <dbReference type="PROSITE" id="PS50835"/>
    </source>
</evidence>
<dbReference type="InterPro" id="IPR003599">
    <property type="entry name" value="Ig_sub"/>
</dbReference>
<comment type="caution">
    <text evidence="5">The sequence shown here is derived from an EMBL/GenBank/DDBJ whole genome shotgun (WGS) entry which is preliminary data.</text>
</comment>
<gene>
    <name evidence="5" type="primary">ImpL2</name>
    <name evidence="5" type="ORF">T01_6885</name>
</gene>
<sequence>MHHRLIGVLQGSLPSDQIRSKLTQPLSVDYLFASTLCFPAIIPGFSQLRPRLQGRSSDQTSSIAVLIRIITVDNSSSTRARNSSSDSKEKRKTKNTRTQIQTLQLMFALFILLLISISHDINGSSLTYLKKLLHGKAPYDSITPIQPVKLLEQPSIHISLLPNSVLTVEGTPVSLHCAAHGVPTPVIYWKFNGEYLPQGKLEKDRPEMELFMNIGQRTLQSSNTAGQLEIDCITVDQAGIYECVANNGITEVSAKAVIAVKENTPQNSMCSSDGEVPPKIYMWTDFRIEMEDASVQLFCRAKGNPMPEIQWFTGDGKRIINDNQFQILKSGDLLIKRGNWKLAGLYICKAINELGEDDIQTFYYPTANPNLLYITQVVNTVEQWFSTWGRAPLGGRGKAKFLPTFLPGYLSSYLCETGFSALMALHTHLQCTLSPTAPRIYNIVTNNIECFTVETRGGGMNCTTFIKEGGVRLQELRTTAVESHSSLLQVSLAQKSRIERSKPMQTQM</sequence>
<reference evidence="5 6" key="1">
    <citation type="submission" date="2015-01" db="EMBL/GenBank/DDBJ databases">
        <title>Evolution of Trichinella species and genotypes.</title>
        <authorList>
            <person name="Korhonen P.K."/>
            <person name="Edoardo P."/>
            <person name="Giuseppe L.R."/>
            <person name="Gasser R.B."/>
        </authorList>
    </citation>
    <scope>NUCLEOTIDE SEQUENCE [LARGE SCALE GENOMIC DNA]</scope>
    <source>
        <strain evidence="5">ISS3</strain>
    </source>
</reference>
<dbReference type="InterPro" id="IPR013783">
    <property type="entry name" value="Ig-like_fold"/>
</dbReference>
<feature type="domain" description="Ig-like" evidence="4">
    <location>
        <begin position="278"/>
        <end position="360"/>
    </location>
</feature>
<dbReference type="InterPro" id="IPR050958">
    <property type="entry name" value="Cell_Adh-Cytoskel_Orgn"/>
</dbReference>
<evidence type="ECO:0000313" key="6">
    <source>
        <dbReference type="Proteomes" id="UP000054776"/>
    </source>
</evidence>
<dbReference type="PANTHER" id="PTHR45080:SF8">
    <property type="entry name" value="IG-LIKE DOMAIN-CONTAINING PROTEIN"/>
    <property type="match status" value="1"/>
</dbReference>
<dbReference type="SMART" id="SM00409">
    <property type="entry name" value="IG"/>
    <property type="match status" value="2"/>
</dbReference>
<dbReference type="GO" id="GO:0043025">
    <property type="term" value="C:neuronal cell body"/>
    <property type="evidence" value="ECO:0007669"/>
    <property type="project" value="TreeGrafter"/>
</dbReference>
<dbReference type="AlphaFoldDB" id="A0A0V1BD43"/>
<dbReference type="GO" id="GO:0005886">
    <property type="term" value="C:plasma membrane"/>
    <property type="evidence" value="ECO:0007669"/>
    <property type="project" value="TreeGrafter"/>
</dbReference>
<dbReference type="InterPro" id="IPR007110">
    <property type="entry name" value="Ig-like_dom"/>
</dbReference>
<dbReference type="GO" id="GO:0007156">
    <property type="term" value="P:homophilic cell adhesion via plasma membrane adhesion molecules"/>
    <property type="evidence" value="ECO:0007669"/>
    <property type="project" value="TreeGrafter"/>
</dbReference>
<dbReference type="STRING" id="6334.A0A0V1BD43"/>
<keyword evidence="3" id="KW-0393">Immunoglobulin domain</keyword>
<evidence type="ECO:0000313" key="5">
    <source>
        <dbReference type="EMBL" id="KRY35012.1"/>
    </source>
</evidence>
<dbReference type="GO" id="GO:0050808">
    <property type="term" value="P:synapse organization"/>
    <property type="evidence" value="ECO:0007669"/>
    <property type="project" value="TreeGrafter"/>
</dbReference>
<dbReference type="InterPro" id="IPR036179">
    <property type="entry name" value="Ig-like_dom_sf"/>
</dbReference>
<dbReference type="PROSITE" id="PS50835">
    <property type="entry name" value="IG_LIKE"/>
    <property type="match status" value="2"/>
</dbReference>
<keyword evidence="2" id="KW-1015">Disulfide bond</keyword>
<dbReference type="eggNOG" id="KOG3510">
    <property type="taxonomic scope" value="Eukaryota"/>
</dbReference>
<dbReference type="Gene3D" id="2.60.40.10">
    <property type="entry name" value="Immunoglobulins"/>
    <property type="match status" value="2"/>
</dbReference>
<evidence type="ECO:0000256" key="3">
    <source>
        <dbReference type="ARBA" id="ARBA00023319"/>
    </source>
</evidence>
<dbReference type="SMART" id="SM00408">
    <property type="entry name" value="IGc2"/>
    <property type="match status" value="2"/>
</dbReference>
<evidence type="ECO:0000256" key="1">
    <source>
        <dbReference type="ARBA" id="ARBA00022729"/>
    </source>
</evidence>
<dbReference type="Proteomes" id="UP000054776">
    <property type="component" value="Unassembled WGS sequence"/>
</dbReference>
<keyword evidence="6" id="KW-1185">Reference proteome</keyword>
<dbReference type="SUPFAM" id="SSF48726">
    <property type="entry name" value="Immunoglobulin"/>
    <property type="match status" value="2"/>
</dbReference>
<dbReference type="GO" id="GO:0030424">
    <property type="term" value="C:axon"/>
    <property type="evidence" value="ECO:0007669"/>
    <property type="project" value="TreeGrafter"/>
</dbReference>
<evidence type="ECO:0000256" key="2">
    <source>
        <dbReference type="ARBA" id="ARBA00023157"/>
    </source>
</evidence>
<organism evidence="5 6">
    <name type="scientific">Trichinella spiralis</name>
    <name type="common">Trichina worm</name>
    <dbReference type="NCBI Taxonomy" id="6334"/>
    <lineage>
        <taxon>Eukaryota</taxon>
        <taxon>Metazoa</taxon>
        <taxon>Ecdysozoa</taxon>
        <taxon>Nematoda</taxon>
        <taxon>Enoplea</taxon>
        <taxon>Dorylaimia</taxon>
        <taxon>Trichinellida</taxon>
        <taxon>Trichinellidae</taxon>
        <taxon>Trichinella</taxon>
    </lineage>
</organism>
<dbReference type="PANTHER" id="PTHR45080">
    <property type="entry name" value="CONTACTIN 5"/>
    <property type="match status" value="1"/>
</dbReference>
<proteinExistence type="predicted"/>
<dbReference type="OrthoDB" id="6138780at2759"/>
<dbReference type="Pfam" id="PF07679">
    <property type="entry name" value="I-set"/>
    <property type="match status" value="1"/>
</dbReference>
<dbReference type="EMBL" id="JYDH01000059">
    <property type="protein sequence ID" value="KRY35012.1"/>
    <property type="molecule type" value="Genomic_DNA"/>
</dbReference>